<protein>
    <recommendedName>
        <fullName evidence="4">DUF805 domain-containing protein</fullName>
    </recommendedName>
</protein>
<name>E3BQ02_9VIBR</name>
<dbReference type="EMBL" id="AEIU01000112">
    <property type="protein sequence ID" value="EFP94807.1"/>
    <property type="molecule type" value="Genomic_DNA"/>
</dbReference>
<dbReference type="PANTHER" id="PTHR34980">
    <property type="entry name" value="INNER MEMBRANE PROTEIN-RELATED-RELATED"/>
    <property type="match status" value="1"/>
</dbReference>
<proteinExistence type="predicted"/>
<evidence type="ECO:0000256" key="1">
    <source>
        <dbReference type="SAM" id="Phobius"/>
    </source>
</evidence>
<dbReference type="Proteomes" id="UP000002943">
    <property type="component" value="Unassembled WGS sequence"/>
</dbReference>
<evidence type="ECO:0008006" key="4">
    <source>
        <dbReference type="Google" id="ProtNLM"/>
    </source>
</evidence>
<dbReference type="InterPro" id="IPR008523">
    <property type="entry name" value="DUF805"/>
</dbReference>
<comment type="caution">
    <text evidence="2">The sequence shown here is derived from an EMBL/GenBank/DDBJ whole genome shotgun (WGS) entry which is preliminary data.</text>
</comment>
<dbReference type="AlphaFoldDB" id="E3BQ02"/>
<gene>
    <name evidence="2" type="ORF">VIBC2010_16704</name>
</gene>
<dbReference type="eggNOG" id="COG3152">
    <property type="taxonomic scope" value="Bacteria"/>
</dbReference>
<reference evidence="2 3" key="1">
    <citation type="journal article" date="2012" name="Int. J. Syst. Evol. Microbiol.">
        <title>Vibrio caribbeanicus sp. nov., isolated from the marine sponge Scleritoderma cyanea.</title>
        <authorList>
            <person name="Hoffmann M."/>
            <person name="Monday S.R."/>
            <person name="Allard M.W."/>
            <person name="Strain E.A."/>
            <person name="Whittaker P."/>
            <person name="Naum M."/>
            <person name="McCarthy P.J."/>
            <person name="Lopez J.V."/>
            <person name="Fischer M."/>
            <person name="Brown E.W."/>
        </authorList>
    </citation>
    <scope>NUCLEOTIDE SEQUENCE [LARGE SCALE GENOMIC DNA]</scope>
    <source>
        <strain evidence="2 3">ATCC BAA-2122</strain>
    </source>
</reference>
<keyword evidence="1" id="KW-1133">Transmembrane helix</keyword>
<dbReference type="STRING" id="796620.VIBC2010_16704"/>
<accession>E3BQ02</accession>
<dbReference type="RefSeq" id="WP_009603264.1">
    <property type="nucleotide sequence ID" value="NZ_AEIU01000112.1"/>
</dbReference>
<sequence>MRECIDWYLGVWQQFFVFNGRARRKEFWSFFLCHLIISIALTALSGLFGIGLLSAIYGLAVFIPTVAVSVRRLHDIGYAGWWVLLGLIPFGIFVLLIFLALEGQHSANQYGQNPRAIS</sequence>
<evidence type="ECO:0000313" key="2">
    <source>
        <dbReference type="EMBL" id="EFP94807.1"/>
    </source>
</evidence>
<dbReference type="PANTHER" id="PTHR34980:SF2">
    <property type="entry name" value="INNER MEMBRANE PROTEIN YHAH-RELATED"/>
    <property type="match status" value="1"/>
</dbReference>
<feature type="transmembrane region" description="Helical" evidence="1">
    <location>
        <begin position="79"/>
        <end position="101"/>
    </location>
</feature>
<dbReference type="Pfam" id="PF05656">
    <property type="entry name" value="DUF805"/>
    <property type="match status" value="1"/>
</dbReference>
<evidence type="ECO:0000313" key="3">
    <source>
        <dbReference type="Proteomes" id="UP000002943"/>
    </source>
</evidence>
<keyword evidence="1" id="KW-0812">Transmembrane</keyword>
<dbReference type="GO" id="GO:0005886">
    <property type="term" value="C:plasma membrane"/>
    <property type="evidence" value="ECO:0007669"/>
    <property type="project" value="TreeGrafter"/>
</dbReference>
<keyword evidence="3" id="KW-1185">Reference proteome</keyword>
<feature type="transmembrane region" description="Helical" evidence="1">
    <location>
        <begin position="31"/>
        <end position="59"/>
    </location>
</feature>
<keyword evidence="1" id="KW-0472">Membrane</keyword>
<organism evidence="2 3">
    <name type="scientific">Vibrio caribbeanicus ATCC BAA-2122</name>
    <dbReference type="NCBI Taxonomy" id="796620"/>
    <lineage>
        <taxon>Bacteria</taxon>
        <taxon>Pseudomonadati</taxon>
        <taxon>Pseudomonadota</taxon>
        <taxon>Gammaproteobacteria</taxon>
        <taxon>Vibrionales</taxon>
        <taxon>Vibrionaceae</taxon>
        <taxon>Vibrio</taxon>
    </lineage>
</organism>